<name>A0A0E9QAC0_ANGAN</name>
<reference evidence="1" key="2">
    <citation type="journal article" date="2015" name="Fish Shellfish Immunol.">
        <title>Early steps in the European eel (Anguilla anguilla)-Vibrio vulnificus interaction in the gills: Role of the RtxA13 toxin.</title>
        <authorList>
            <person name="Callol A."/>
            <person name="Pajuelo D."/>
            <person name="Ebbesson L."/>
            <person name="Teles M."/>
            <person name="MacKenzie S."/>
            <person name="Amaro C."/>
        </authorList>
    </citation>
    <scope>NUCLEOTIDE SEQUENCE</scope>
</reference>
<reference evidence="1" key="1">
    <citation type="submission" date="2014-11" db="EMBL/GenBank/DDBJ databases">
        <authorList>
            <person name="Amaro Gonzalez C."/>
        </authorList>
    </citation>
    <scope>NUCLEOTIDE SEQUENCE</scope>
</reference>
<sequence length="59" mass="6298">MVVLKATLEHWQASGADVQQCAQGQGRFQACLCNWGSLLNTQAACMHALHGVYGVPIGK</sequence>
<evidence type="ECO:0000313" key="1">
    <source>
        <dbReference type="EMBL" id="JAH13255.1"/>
    </source>
</evidence>
<organism evidence="1">
    <name type="scientific">Anguilla anguilla</name>
    <name type="common">European freshwater eel</name>
    <name type="synonym">Muraena anguilla</name>
    <dbReference type="NCBI Taxonomy" id="7936"/>
    <lineage>
        <taxon>Eukaryota</taxon>
        <taxon>Metazoa</taxon>
        <taxon>Chordata</taxon>
        <taxon>Craniata</taxon>
        <taxon>Vertebrata</taxon>
        <taxon>Euteleostomi</taxon>
        <taxon>Actinopterygii</taxon>
        <taxon>Neopterygii</taxon>
        <taxon>Teleostei</taxon>
        <taxon>Anguilliformes</taxon>
        <taxon>Anguillidae</taxon>
        <taxon>Anguilla</taxon>
    </lineage>
</organism>
<proteinExistence type="predicted"/>
<dbReference type="EMBL" id="GBXM01095322">
    <property type="protein sequence ID" value="JAH13255.1"/>
    <property type="molecule type" value="Transcribed_RNA"/>
</dbReference>
<dbReference type="AlphaFoldDB" id="A0A0E9QAC0"/>
<accession>A0A0E9QAC0</accession>
<protein>
    <submittedName>
        <fullName evidence="1">Uncharacterized protein</fullName>
    </submittedName>
</protein>